<evidence type="ECO:0000313" key="11">
    <source>
        <dbReference type="EMBL" id="VVC95832.1"/>
    </source>
</evidence>
<keyword evidence="12" id="KW-1185">Reference proteome</keyword>
<feature type="domain" description="C2H2-type" evidence="10">
    <location>
        <begin position="192"/>
        <end position="219"/>
    </location>
</feature>
<dbReference type="SMART" id="SM00355">
    <property type="entry name" value="ZnF_C2H2"/>
    <property type="match status" value="3"/>
</dbReference>
<evidence type="ECO:0000256" key="8">
    <source>
        <dbReference type="ARBA" id="ARBA00037948"/>
    </source>
</evidence>
<dbReference type="PROSITE" id="PS00028">
    <property type="entry name" value="ZINC_FINGER_C2H2_1"/>
    <property type="match status" value="2"/>
</dbReference>
<evidence type="ECO:0000256" key="3">
    <source>
        <dbReference type="ARBA" id="ARBA00022737"/>
    </source>
</evidence>
<name>A0A5E4QC27_9NEOP</name>
<dbReference type="PANTHER" id="PTHR24388">
    <property type="entry name" value="ZINC FINGER PROTEIN"/>
    <property type="match status" value="1"/>
</dbReference>
<dbReference type="InterPro" id="IPR050527">
    <property type="entry name" value="Snail/Krueppel_Znf"/>
</dbReference>
<keyword evidence="3" id="KW-0677">Repeat</keyword>
<dbReference type="AlphaFoldDB" id="A0A5E4QC27"/>
<dbReference type="PROSITE" id="PS50157">
    <property type="entry name" value="ZINC_FINGER_C2H2_2"/>
    <property type="match status" value="2"/>
</dbReference>
<feature type="domain" description="C2H2-type" evidence="10">
    <location>
        <begin position="164"/>
        <end position="191"/>
    </location>
</feature>
<dbReference type="SUPFAM" id="SSF57667">
    <property type="entry name" value="beta-beta-alpha zinc fingers"/>
    <property type="match status" value="1"/>
</dbReference>
<evidence type="ECO:0000256" key="4">
    <source>
        <dbReference type="ARBA" id="ARBA00022771"/>
    </source>
</evidence>
<dbReference type="GO" id="GO:0000981">
    <property type="term" value="F:DNA-binding transcription factor activity, RNA polymerase II-specific"/>
    <property type="evidence" value="ECO:0007669"/>
    <property type="project" value="TreeGrafter"/>
</dbReference>
<dbReference type="InterPro" id="IPR036236">
    <property type="entry name" value="Znf_C2H2_sf"/>
</dbReference>
<keyword evidence="7" id="KW-0539">Nucleus</keyword>
<comment type="similarity">
    <text evidence="8">Belongs to the snail C2H2-type zinc-finger protein family.</text>
</comment>
<dbReference type="Pfam" id="PF00096">
    <property type="entry name" value="zf-C2H2"/>
    <property type="match status" value="2"/>
</dbReference>
<dbReference type="GO" id="GO:0008270">
    <property type="term" value="F:zinc ion binding"/>
    <property type="evidence" value="ECO:0007669"/>
    <property type="project" value="UniProtKB-KW"/>
</dbReference>
<evidence type="ECO:0000259" key="10">
    <source>
        <dbReference type="PROSITE" id="PS50157"/>
    </source>
</evidence>
<dbReference type="Proteomes" id="UP000324832">
    <property type="component" value="Unassembled WGS sequence"/>
</dbReference>
<dbReference type="InterPro" id="IPR013087">
    <property type="entry name" value="Znf_C2H2_type"/>
</dbReference>
<evidence type="ECO:0000256" key="6">
    <source>
        <dbReference type="ARBA" id="ARBA00023125"/>
    </source>
</evidence>
<dbReference type="FunFam" id="3.30.160.60:FF:000616">
    <property type="entry name" value="PR domain zinc finger protein 13"/>
    <property type="match status" value="1"/>
</dbReference>
<evidence type="ECO:0000256" key="2">
    <source>
        <dbReference type="ARBA" id="ARBA00022723"/>
    </source>
</evidence>
<evidence type="ECO:0000313" key="12">
    <source>
        <dbReference type="Proteomes" id="UP000324832"/>
    </source>
</evidence>
<gene>
    <name evidence="11" type="ORF">LSINAPIS_LOCUS7465</name>
</gene>
<reference evidence="11 12" key="1">
    <citation type="submission" date="2017-07" db="EMBL/GenBank/DDBJ databases">
        <authorList>
            <person name="Talla V."/>
            <person name="Backstrom N."/>
        </authorList>
    </citation>
    <scope>NUCLEOTIDE SEQUENCE [LARGE SCALE GENOMIC DNA]</scope>
</reference>
<sequence length="223" mass="24114">MEMDESGTLSCGVGTEGVADCVTRAPLASAAATAPLLLCTSPSAAGTPRLHIRLAADAAPHTELTLWFDEGVLALLDMPFLTPRNITGKGNYVCHECGAEFEHPNPLKVHLFLKCQPLEQKLFWRKCVARLRAAASAAGEASPVTSPAQLEALAAAWGRSHAGHVCLYCGKLYSRKYGLKIHIRTHTGYKPLRCRHCLRAFGDPSNLNKHVRLHAATTAPRRS</sequence>
<protein>
    <recommendedName>
        <fullName evidence="10">C2H2-type domain-containing protein</fullName>
    </recommendedName>
</protein>
<organism evidence="11 12">
    <name type="scientific">Leptidea sinapis</name>
    <dbReference type="NCBI Taxonomy" id="189913"/>
    <lineage>
        <taxon>Eukaryota</taxon>
        <taxon>Metazoa</taxon>
        <taxon>Ecdysozoa</taxon>
        <taxon>Arthropoda</taxon>
        <taxon>Hexapoda</taxon>
        <taxon>Insecta</taxon>
        <taxon>Pterygota</taxon>
        <taxon>Neoptera</taxon>
        <taxon>Endopterygota</taxon>
        <taxon>Lepidoptera</taxon>
        <taxon>Glossata</taxon>
        <taxon>Ditrysia</taxon>
        <taxon>Papilionoidea</taxon>
        <taxon>Pieridae</taxon>
        <taxon>Dismorphiinae</taxon>
        <taxon>Leptidea</taxon>
    </lineage>
</organism>
<dbReference type="EMBL" id="FZQP02002449">
    <property type="protein sequence ID" value="VVC95832.1"/>
    <property type="molecule type" value="Genomic_DNA"/>
</dbReference>
<proteinExistence type="inferred from homology"/>
<keyword evidence="5" id="KW-0862">Zinc</keyword>
<keyword evidence="4 9" id="KW-0863">Zinc-finger</keyword>
<comment type="subcellular location">
    <subcellularLocation>
        <location evidence="1">Nucleus</location>
    </subcellularLocation>
</comment>
<keyword evidence="6" id="KW-0238">DNA-binding</keyword>
<dbReference type="GO" id="GO:0000978">
    <property type="term" value="F:RNA polymerase II cis-regulatory region sequence-specific DNA binding"/>
    <property type="evidence" value="ECO:0007669"/>
    <property type="project" value="TreeGrafter"/>
</dbReference>
<evidence type="ECO:0000256" key="1">
    <source>
        <dbReference type="ARBA" id="ARBA00004123"/>
    </source>
</evidence>
<accession>A0A5E4QC27</accession>
<keyword evidence="2" id="KW-0479">Metal-binding</keyword>
<dbReference type="PANTHER" id="PTHR24388:SF54">
    <property type="entry name" value="PROTEIN ESCARGOT"/>
    <property type="match status" value="1"/>
</dbReference>
<evidence type="ECO:0000256" key="7">
    <source>
        <dbReference type="ARBA" id="ARBA00023242"/>
    </source>
</evidence>
<dbReference type="Gene3D" id="3.30.160.60">
    <property type="entry name" value="Classic Zinc Finger"/>
    <property type="match status" value="2"/>
</dbReference>
<evidence type="ECO:0000256" key="5">
    <source>
        <dbReference type="ARBA" id="ARBA00022833"/>
    </source>
</evidence>
<evidence type="ECO:0000256" key="9">
    <source>
        <dbReference type="PROSITE-ProRule" id="PRU00042"/>
    </source>
</evidence>
<dbReference type="GO" id="GO:0005634">
    <property type="term" value="C:nucleus"/>
    <property type="evidence" value="ECO:0007669"/>
    <property type="project" value="UniProtKB-SubCell"/>
</dbReference>